<gene>
    <name evidence="1" type="ORF">B296_00047675</name>
</gene>
<reference evidence="1 2" key="1">
    <citation type="journal article" date="2014" name="Agronomy (Basel)">
        <title>A Draft Genome Sequence for Ensete ventricosum, the Drought-Tolerant Tree Against Hunger.</title>
        <authorList>
            <person name="Harrison J."/>
            <person name="Moore K.A."/>
            <person name="Paszkiewicz K."/>
            <person name="Jones T."/>
            <person name="Grant M."/>
            <person name="Ambacheew D."/>
            <person name="Muzemil S."/>
            <person name="Studholme D.J."/>
        </authorList>
    </citation>
    <scope>NUCLEOTIDE SEQUENCE [LARGE SCALE GENOMIC DNA]</scope>
</reference>
<evidence type="ECO:0000313" key="1">
    <source>
        <dbReference type="EMBL" id="RRT33923.1"/>
    </source>
</evidence>
<name>A0A426X371_ENSVE</name>
<accession>A0A426X371</accession>
<dbReference type="AlphaFoldDB" id="A0A426X371"/>
<sequence>MQWKPKTALQSIHRDAHVGRVRTVGALPGPRNMQPVFYGVVRCSGMVSSKEDKGLRYRYPVTIAIKAPAPLRSRGIVKSTTKLI</sequence>
<dbReference type="EMBL" id="AMZH03027936">
    <property type="protein sequence ID" value="RRT33923.1"/>
    <property type="molecule type" value="Genomic_DNA"/>
</dbReference>
<evidence type="ECO:0000313" key="2">
    <source>
        <dbReference type="Proteomes" id="UP000287651"/>
    </source>
</evidence>
<proteinExistence type="predicted"/>
<protein>
    <submittedName>
        <fullName evidence="1">Uncharacterized protein</fullName>
    </submittedName>
</protein>
<dbReference type="Proteomes" id="UP000287651">
    <property type="component" value="Unassembled WGS sequence"/>
</dbReference>
<comment type="caution">
    <text evidence="1">The sequence shown here is derived from an EMBL/GenBank/DDBJ whole genome shotgun (WGS) entry which is preliminary data.</text>
</comment>
<organism evidence="1 2">
    <name type="scientific">Ensete ventricosum</name>
    <name type="common">Abyssinian banana</name>
    <name type="synonym">Musa ensete</name>
    <dbReference type="NCBI Taxonomy" id="4639"/>
    <lineage>
        <taxon>Eukaryota</taxon>
        <taxon>Viridiplantae</taxon>
        <taxon>Streptophyta</taxon>
        <taxon>Embryophyta</taxon>
        <taxon>Tracheophyta</taxon>
        <taxon>Spermatophyta</taxon>
        <taxon>Magnoliopsida</taxon>
        <taxon>Liliopsida</taxon>
        <taxon>Zingiberales</taxon>
        <taxon>Musaceae</taxon>
        <taxon>Ensete</taxon>
    </lineage>
</organism>